<feature type="compositionally biased region" description="Basic and acidic residues" evidence="1">
    <location>
        <begin position="20"/>
        <end position="32"/>
    </location>
</feature>
<evidence type="ECO:0000313" key="2">
    <source>
        <dbReference type="EMBL" id="TID22916.1"/>
    </source>
</evidence>
<feature type="compositionally biased region" description="Basic and acidic residues" evidence="1">
    <location>
        <begin position="1"/>
        <end position="12"/>
    </location>
</feature>
<sequence>MEEKTVLWDRAQHVGGSKNGENEKENDEKEHGLGQNSTENSDYCHQDNTKGKKTQWEHQAPARALFDQPFGM</sequence>
<gene>
    <name evidence="2" type="ORF">E6O75_ATG02090</name>
</gene>
<feature type="compositionally biased region" description="Basic and acidic residues" evidence="1">
    <location>
        <begin position="42"/>
        <end position="56"/>
    </location>
</feature>
<dbReference type="Proteomes" id="UP000298493">
    <property type="component" value="Unassembled WGS sequence"/>
</dbReference>
<reference evidence="2 3" key="1">
    <citation type="submission" date="2019-04" db="EMBL/GenBank/DDBJ databases">
        <title>High contiguity whole genome sequence and gene annotation resource for two Venturia nashicola isolates.</title>
        <authorList>
            <person name="Prokchorchik M."/>
            <person name="Won K."/>
            <person name="Lee Y."/>
            <person name="Choi E.D."/>
            <person name="Segonzac C."/>
            <person name="Sohn K.H."/>
        </authorList>
    </citation>
    <scope>NUCLEOTIDE SEQUENCE [LARGE SCALE GENOMIC DNA]</scope>
    <source>
        <strain evidence="2 3">PRI2</strain>
    </source>
</reference>
<dbReference type="AlphaFoldDB" id="A0A4Z1PCS3"/>
<protein>
    <submittedName>
        <fullName evidence="2">Uncharacterized protein</fullName>
    </submittedName>
</protein>
<dbReference type="EMBL" id="SNSC02000007">
    <property type="protein sequence ID" value="TID22916.1"/>
    <property type="molecule type" value="Genomic_DNA"/>
</dbReference>
<organism evidence="2 3">
    <name type="scientific">Venturia nashicola</name>
    <dbReference type="NCBI Taxonomy" id="86259"/>
    <lineage>
        <taxon>Eukaryota</taxon>
        <taxon>Fungi</taxon>
        <taxon>Dikarya</taxon>
        <taxon>Ascomycota</taxon>
        <taxon>Pezizomycotina</taxon>
        <taxon>Dothideomycetes</taxon>
        <taxon>Pleosporomycetidae</taxon>
        <taxon>Venturiales</taxon>
        <taxon>Venturiaceae</taxon>
        <taxon>Venturia</taxon>
    </lineage>
</organism>
<proteinExistence type="predicted"/>
<name>A0A4Z1PCS3_9PEZI</name>
<comment type="caution">
    <text evidence="2">The sequence shown here is derived from an EMBL/GenBank/DDBJ whole genome shotgun (WGS) entry which is preliminary data.</text>
</comment>
<accession>A0A4Z1PCS3</accession>
<feature type="region of interest" description="Disordered" evidence="1">
    <location>
        <begin position="1"/>
        <end position="72"/>
    </location>
</feature>
<keyword evidence="3" id="KW-1185">Reference proteome</keyword>
<evidence type="ECO:0000313" key="3">
    <source>
        <dbReference type="Proteomes" id="UP000298493"/>
    </source>
</evidence>
<evidence type="ECO:0000256" key="1">
    <source>
        <dbReference type="SAM" id="MobiDB-lite"/>
    </source>
</evidence>